<dbReference type="EMBL" id="JALJOR010000005">
    <property type="protein sequence ID" value="KAK9816937.1"/>
    <property type="molecule type" value="Genomic_DNA"/>
</dbReference>
<dbReference type="Gene3D" id="3.90.79.10">
    <property type="entry name" value="Nucleoside Triphosphate Pyrophosphohydrolase"/>
    <property type="match status" value="1"/>
</dbReference>
<dbReference type="SUPFAM" id="SSF55811">
    <property type="entry name" value="Nudix"/>
    <property type="match status" value="1"/>
</dbReference>
<dbReference type="GO" id="GO:0016787">
    <property type="term" value="F:hydrolase activity"/>
    <property type="evidence" value="ECO:0007669"/>
    <property type="project" value="UniProtKB-KW"/>
</dbReference>
<evidence type="ECO:0000256" key="1">
    <source>
        <dbReference type="ARBA" id="ARBA00022801"/>
    </source>
</evidence>
<organism evidence="4 5">
    <name type="scientific">[Myrmecia] bisecta</name>
    <dbReference type="NCBI Taxonomy" id="41462"/>
    <lineage>
        <taxon>Eukaryota</taxon>
        <taxon>Viridiplantae</taxon>
        <taxon>Chlorophyta</taxon>
        <taxon>core chlorophytes</taxon>
        <taxon>Trebouxiophyceae</taxon>
        <taxon>Trebouxiales</taxon>
        <taxon>Trebouxiaceae</taxon>
        <taxon>Myrmecia</taxon>
    </lineage>
</organism>
<dbReference type="AlphaFoldDB" id="A0AAW1Q7L5"/>
<name>A0AAW1Q7L5_9CHLO</name>
<accession>A0AAW1Q7L5</accession>
<keyword evidence="1 2" id="KW-0378">Hydrolase</keyword>
<feature type="domain" description="Nudix hydrolase" evidence="3">
    <location>
        <begin position="62"/>
        <end position="219"/>
    </location>
</feature>
<dbReference type="InterPro" id="IPR020476">
    <property type="entry name" value="Nudix_hydrolase"/>
</dbReference>
<evidence type="ECO:0000313" key="5">
    <source>
        <dbReference type="Proteomes" id="UP001489004"/>
    </source>
</evidence>
<evidence type="ECO:0000313" key="4">
    <source>
        <dbReference type="EMBL" id="KAK9816937.1"/>
    </source>
</evidence>
<sequence length="229" mass="25017">MFLRHVCRAAPSQGAWRMMSPGCWLAQTGNRSDATPAVTRAESRFITHTILAANKSKEYPTEPRVGVGAVVLRNLKGVEVLLIKRGKEPNKGMWSFPGGSLELGERICECAVREVREETGLELYSRPDEEAEATRAAAEKRLQPLHVPTAFAAADSISHDTSGDIVFHYALIEVAAKAVDPSASVAAADDVDDVQWTPLPHLLDMERRKELTSGCANLARVAAERFLIN</sequence>
<evidence type="ECO:0000259" key="3">
    <source>
        <dbReference type="PROSITE" id="PS51462"/>
    </source>
</evidence>
<protein>
    <recommendedName>
        <fullName evidence="3">Nudix hydrolase domain-containing protein</fullName>
    </recommendedName>
</protein>
<keyword evidence="5" id="KW-1185">Reference proteome</keyword>
<dbReference type="InterPro" id="IPR015797">
    <property type="entry name" value="NUDIX_hydrolase-like_dom_sf"/>
</dbReference>
<dbReference type="PANTHER" id="PTHR43736:SF1">
    <property type="entry name" value="DIHYDRONEOPTERIN TRIPHOSPHATE DIPHOSPHATASE"/>
    <property type="match status" value="1"/>
</dbReference>
<evidence type="ECO:0000256" key="2">
    <source>
        <dbReference type="RuleBase" id="RU003476"/>
    </source>
</evidence>
<dbReference type="InterPro" id="IPR000086">
    <property type="entry name" value="NUDIX_hydrolase_dom"/>
</dbReference>
<dbReference type="PRINTS" id="PR00502">
    <property type="entry name" value="NUDIXFAMILY"/>
</dbReference>
<dbReference type="PROSITE" id="PS00893">
    <property type="entry name" value="NUDIX_BOX"/>
    <property type="match status" value="1"/>
</dbReference>
<gene>
    <name evidence="4" type="ORF">WJX72_007207</name>
</gene>
<comment type="caution">
    <text evidence="4">The sequence shown here is derived from an EMBL/GenBank/DDBJ whole genome shotgun (WGS) entry which is preliminary data.</text>
</comment>
<reference evidence="4 5" key="1">
    <citation type="journal article" date="2024" name="Nat. Commun.">
        <title>Phylogenomics reveals the evolutionary origins of lichenization in chlorophyte algae.</title>
        <authorList>
            <person name="Puginier C."/>
            <person name="Libourel C."/>
            <person name="Otte J."/>
            <person name="Skaloud P."/>
            <person name="Haon M."/>
            <person name="Grisel S."/>
            <person name="Petersen M."/>
            <person name="Berrin J.G."/>
            <person name="Delaux P.M."/>
            <person name="Dal Grande F."/>
            <person name="Keller J."/>
        </authorList>
    </citation>
    <scope>NUCLEOTIDE SEQUENCE [LARGE SCALE GENOMIC DNA]</scope>
    <source>
        <strain evidence="4 5">SAG 2043</strain>
    </source>
</reference>
<comment type="similarity">
    <text evidence="2">Belongs to the Nudix hydrolase family.</text>
</comment>
<dbReference type="PROSITE" id="PS51462">
    <property type="entry name" value="NUDIX"/>
    <property type="match status" value="1"/>
</dbReference>
<dbReference type="Proteomes" id="UP001489004">
    <property type="component" value="Unassembled WGS sequence"/>
</dbReference>
<dbReference type="Pfam" id="PF00293">
    <property type="entry name" value="NUDIX"/>
    <property type="match status" value="1"/>
</dbReference>
<dbReference type="InterPro" id="IPR020084">
    <property type="entry name" value="NUDIX_hydrolase_CS"/>
</dbReference>
<dbReference type="PANTHER" id="PTHR43736">
    <property type="entry name" value="ADP-RIBOSE PYROPHOSPHATASE"/>
    <property type="match status" value="1"/>
</dbReference>
<proteinExistence type="inferred from homology"/>
<dbReference type="CDD" id="cd04673">
    <property type="entry name" value="NUDIX_ADPRase"/>
    <property type="match status" value="1"/>
</dbReference>